<dbReference type="OrthoDB" id="2003249at2"/>
<evidence type="ECO:0000313" key="1">
    <source>
        <dbReference type="EMBL" id="ACL75267.1"/>
    </source>
</evidence>
<dbReference type="EMBL" id="CP001348">
    <property type="protein sequence ID" value="ACL75267.1"/>
    <property type="molecule type" value="Genomic_DNA"/>
</dbReference>
<organism evidence="1 2">
    <name type="scientific">Ruminiclostridium cellulolyticum (strain ATCC 35319 / DSM 5812 / JCM 6584 / H10)</name>
    <name type="common">Clostridium cellulolyticum</name>
    <dbReference type="NCBI Taxonomy" id="394503"/>
    <lineage>
        <taxon>Bacteria</taxon>
        <taxon>Bacillati</taxon>
        <taxon>Bacillota</taxon>
        <taxon>Clostridia</taxon>
        <taxon>Eubacteriales</taxon>
        <taxon>Oscillospiraceae</taxon>
        <taxon>Ruminiclostridium</taxon>
    </lineage>
</organism>
<dbReference type="Pfam" id="PF11578">
    <property type="entry name" value="DUF3237"/>
    <property type="match status" value="1"/>
</dbReference>
<name>B8I8N4_RUMCH</name>
<dbReference type="eggNOG" id="ENOG5032YI4">
    <property type="taxonomic scope" value="Bacteria"/>
</dbReference>
<dbReference type="HOGENOM" id="CLU_134470_0_0_9"/>
<reference evidence="1 2" key="1">
    <citation type="submission" date="2009-01" db="EMBL/GenBank/DDBJ databases">
        <title>Complete sequence of Clostridium cellulolyticum H10.</title>
        <authorList>
            <consortium name="US DOE Joint Genome Institute"/>
            <person name="Lucas S."/>
            <person name="Copeland A."/>
            <person name="Lapidus A."/>
            <person name="Glavina del Rio T."/>
            <person name="Dalin E."/>
            <person name="Tice H."/>
            <person name="Bruce D."/>
            <person name="Goodwin L."/>
            <person name="Pitluck S."/>
            <person name="Chertkov O."/>
            <person name="Saunders E."/>
            <person name="Brettin T."/>
            <person name="Detter J.C."/>
            <person name="Han C."/>
            <person name="Larimer F."/>
            <person name="Land M."/>
            <person name="Hauser L."/>
            <person name="Kyrpides N."/>
            <person name="Ivanova N."/>
            <person name="Zhou J."/>
            <person name="Richardson P."/>
        </authorList>
    </citation>
    <scope>NUCLEOTIDE SEQUENCE [LARGE SCALE GENOMIC DNA]</scope>
    <source>
        <strain evidence="2">ATCC 35319 / DSM 5812 / JCM 6584 / H10</strain>
    </source>
</reference>
<evidence type="ECO:0000313" key="2">
    <source>
        <dbReference type="Proteomes" id="UP000001349"/>
    </source>
</evidence>
<protein>
    <submittedName>
        <fullName evidence="1">Uncharacterized protein</fullName>
    </submittedName>
</protein>
<proteinExistence type="predicted"/>
<dbReference type="Proteomes" id="UP000001349">
    <property type="component" value="Chromosome"/>
</dbReference>
<sequence length="139" mass="15465">MKLEEVLTVNIKIKNAIDLKNDNGDSVVMISFTGDVKSKYFEGKVLPGGIDTQVIGKSGDRHTLSARYMLEGKDYKGETCKIYIENNGNINNHLQGVLFRTYPKIITDSKALDFLNHDLLLGEGFPAEGGVKIIIYRTL</sequence>
<dbReference type="AlphaFoldDB" id="B8I8N4"/>
<dbReference type="KEGG" id="cce:Ccel_0895"/>
<gene>
    <name evidence="1" type="ordered locus">Ccel_0895</name>
</gene>
<dbReference type="Gene3D" id="2.40.160.20">
    <property type="match status" value="1"/>
</dbReference>
<accession>B8I8N4</accession>
<dbReference type="RefSeq" id="WP_015924427.1">
    <property type="nucleotide sequence ID" value="NC_011898.1"/>
</dbReference>
<keyword evidence="2" id="KW-1185">Reference proteome</keyword>
<dbReference type="STRING" id="394503.Ccel_0895"/>